<dbReference type="RefSeq" id="WP_227616093.1">
    <property type="nucleotide sequence ID" value="NZ_JAJEPR010000039.1"/>
</dbReference>
<dbReference type="EMBL" id="JAJEPR010000039">
    <property type="protein sequence ID" value="MCC2191123.1"/>
    <property type="molecule type" value="Genomic_DNA"/>
</dbReference>
<evidence type="ECO:0000313" key="5">
    <source>
        <dbReference type="Proteomes" id="UP001197875"/>
    </source>
</evidence>
<proteinExistence type="predicted"/>
<keyword evidence="2" id="KW-0732">Signal</keyword>
<gene>
    <name evidence="4" type="ORF">LKD71_15205</name>
</gene>
<organism evidence="4 5">
    <name type="scientific">Fusicatenibacter faecihominis</name>
    <dbReference type="NCBI Taxonomy" id="2881276"/>
    <lineage>
        <taxon>Bacteria</taxon>
        <taxon>Bacillati</taxon>
        <taxon>Bacillota</taxon>
        <taxon>Clostridia</taxon>
        <taxon>Lachnospirales</taxon>
        <taxon>Lachnospiraceae</taxon>
        <taxon>Fusicatenibacter</taxon>
    </lineage>
</organism>
<comment type="caution">
    <text evidence="4">The sequence shown here is derived from an EMBL/GenBank/DDBJ whole genome shotgun (WGS) entry which is preliminary data.</text>
</comment>
<dbReference type="Proteomes" id="UP001197875">
    <property type="component" value="Unassembled WGS sequence"/>
</dbReference>
<feature type="domain" description="Lipocalin-like" evidence="3">
    <location>
        <begin position="33"/>
        <end position="109"/>
    </location>
</feature>
<dbReference type="InterPro" id="IPR024311">
    <property type="entry name" value="Lipocalin-like"/>
</dbReference>
<feature type="chain" id="PRO_5042164080" evidence="2">
    <location>
        <begin position="28"/>
        <end position="290"/>
    </location>
</feature>
<evidence type="ECO:0000313" key="4">
    <source>
        <dbReference type="EMBL" id="MCC2191123.1"/>
    </source>
</evidence>
<sequence length="290" mass="32251">MSKKMKFWTAGALGVMMAGLIGMNAYALEDKDIVGTWYVNSMSLDGENTFHPGMMKMEMTFNFTEDGKGEISELMEGQEPGVDAMEWKIDGDKVLITADDQTVEGEYSDGTLSVEMDGLSVVLSQEKEEYVPYVPGKPVAEPKLEDFNGDWTSTLIDLYGMQMPATGEIAGVEMKMSITDGNATLVLLEEGNETTTELKGVMEENALIFNAETQKEETETDSENYHLFSTDTMRFYLLEDGKLCFTTADSLPMEEETETEAPATEESEDGEDDFGGFDFTIKVYLDRVME</sequence>
<feature type="compositionally biased region" description="Acidic residues" evidence="1">
    <location>
        <begin position="252"/>
        <end position="275"/>
    </location>
</feature>
<feature type="signal peptide" evidence="2">
    <location>
        <begin position="1"/>
        <end position="27"/>
    </location>
</feature>
<keyword evidence="5" id="KW-1185">Reference proteome</keyword>
<evidence type="ECO:0000256" key="1">
    <source>
        <dbReference type="SAM" id="MobiDB-lite"/>
    </source>
</evidence>
<feature type="region of interest" description="Disordered" evidence="1">
    <location>
        <begin position="248"/>
        <end position="275"/>
    </location>
</feature>
<evidence type="ECO:0000259" key="3">
    <source>
        <dbReference type="Pfam" id="PF13648"/>
    </source>
</evidence>
<dbReference type="AlphaFoldDB" id="A0AAE3DV65"/>
<dbReference type="Pfam" id="PF13648">
    <property type="entry name" value="Lipocalin_4"/>
    <property type="match status" value="1"/>
</dbReference>
<name>A0AAE3DV65_9FIRM</name>
<protein>
    <submittedName>
        <fullName evidence="4">Lipocalin family protein</fullName>
    </submittedName>
</protein>
<evidence type="ECO:0000256" key="2">
    <source>
        <dbReference type="SAM" id="SignalP"/>
    </source>
</evidence>
<accession>A0AAE3DV65</accession>
<reference evidence="4 5" key="1">
    <citation type="submission" date="2021-10" db="EMBL/GenBank/DDBJ databases">
        <title>Anaerobic single-cell dispensing facilitates the cultivation of human gut bacteria.</title>
        <authorList>
            <person name="Afrizal A."/>
        </authorList>
    </citation>
    <scope>NUCLEOTIDE SEQUENCE [LARGE SCALE GENOMIC DNA]</scope>
    <source>
        <strain evidence="4 5">CLA-AA-H277</strain>
    </source>
</reference>